<gene>
    <name evidence="1" type="ORF">RRF57_000193</name>
</gene>
<sequence>MFVFWTKENVCVYSTIYSTDTFFLWEYNHSTNFCLFLAVLDPALDDIASIADLFVDVVLAELCVQFRHLPSMLDALARAHVRLGNGREPLLVRPQKVREIAHGDGDDDPAGADA</sequence>
<evidence type="ECO:0000313" key="1">
    <source>
        <dbReference type="EMBL" id="KAK5624477.1"/>
    </source>
</evidence>
<accession>A0AAN7UBQ5</accession>
<reference evidence="1 2" key="1">
    <citation type="submission" date="2023-10" db="EMBL/GenBank/DDBJ databases">
        <title>Draft genome sequence of Xylaria bambusicola isolate GMP-LS, the root and basal stem rot pathogen of sugarcane in Indonesia.</title>
        <authorList>
            <person name="Selvaraj P."/>
            <person name="Muralishankar V."/>
            <person name="Muruganantham S."/>
            <person name="Sp S."/>
            <person name="Haryani S."/>
            <person name="Lau K.J.X."/>
            <person name="Naqvi N.I."/>
        </authorList>
    </citation>
    <scope>NUCLEOTIDE SEQUENCE [LARGE SCALE GENOMIC DNA]</scope>
    <source>
        <strain evidence="1">GMP-LS</strain>
    </source>
</reference>
<keyword evidence="2" id="KW-1185">Reference proteome</keyword>
<name>A0AAN7UBQ5_9PEZI</name>
<comment type="caution">
    <text evidence="1">The sequence shown here is derived from an EMBL/GenBank/DDBJ whole genome shotgun (WGS) entry which is preliminary data.</text>
</comment>
<dbReference type="EMBL" id="JAWHQM010000001">
    <property type="protein sequence ID" value="KAK5624477.1"/>
    <property type="molecule type" value="Genomic_DNA"/>
</dbReference>
<proteinExistence type="predicted"/>
<evidence type="ECO:0000313" key="2">
    <source>
        <dbReference type="Proteomes" id="UP001305414"/>
    </source>
</evidence>
<dbReference type="AlphaFoldDB" id="A0AAN7UBQ5"/>
<organism evidence="1 2">
    <name type="scientific">Xylaria bambusicola</name>
    <dbReference type="NCBI Taxonomy" id="326684"/>
    <lineage>
        <taxon>Eukaryota</taxon>
        <taxon>Fungi</taxon>
        <taxon>Dikarya</taxon>
        <taxon>Ascomycota</taxon>
        <taxon>Pezizomycotina</taxon>
        <taxon>Sordariomycetes</taxon>
        <taxon>Xylariomycetidae</taxon>
        <taxon>Xylariales</taxon>
        <taxon>Xylariaceae</taxon>
        <taxon>Xylaria</taxon>
    </lineage>
</organism>
<dbReference type="Proteomes" id="UP001305414">
    <property type="component" value="Unassembled WGS sequence"/>
</dbReference>
<protein>
    <submittedName>
        <fullName evidence="1">Uncharacterized protein</fullName>
    </submittedName>
</protein>